<comment type="similarity">
    <text evidence="1">Belongs to the thymidine/pyrimidine-nucleoside phosphorylase family.</text>
</comment>
<keyword evidence="8" id="KW-1185">Reference proteome</keyword>
<dbReference type="OrthoDB" id="9763887at2"/>
<comment type="subunit">
    <text evidence="2">Homodimer.</text>
</comment>
<dbReference type="NCBIfam" id="NF004490">
    <property type="entry name" value="PRK05820.1"/>
    <property type="match status" value="1"/>
</dbReference>
<dbReference type="NCBIfam" id="TIGR02644">
    <property type="entry name" value="Y_phosphoryl"/>
    <property type="match status" value="1"/>
</dbReference>
<dbReference type="Gene3D" id="3.40.1030.10">
    <property type="entry name" value="Nucleoside phosphorylase/phosphoribosyltransferase catalytic domain"/>
    <property type="match status" value="1"/>
</dbReference>
<dbReference type="GO" id="GO:0004645">
    <property type="term" value="F:1,4-alpha-oligoglucan phosphorylase activity"/>
    <property type="evidence" value="ECO:0007669"/>
    <property type="project" value="InterPro"/>
</dbReference>
<dbReference type="InterPro" id="IPR018090">
    <property type="entry name" value="Pyrmidine_PPas_bac/euk"/>
</dbReference>
<dbReference type="Gene3D" id="3.90.1170.30">
    <property type="entry name" value="Pyrimidine nucleoside phosphorylase-like, C-terminal domain"/>
    <property type="match status" value="1"/>
</dbReference>
<keyword evidence="4" id="KW-0808">Transferase</keyword>
<dbReference type="InterPro" id="IPR036566">
    <property type="entry name" value="PYNP-like_C_sf"/>
</dbReference>
<evidence type="ECO:0000256" key="2">
    <source>
        <dbReference type="ARBA" id="ARBA00011738"/>
    </source>
</evidence>
<dbReference type="SUPFAM" id="SSF47648">
    <property type="entry name" value="Nucleoside phosphorylase/phosphoribosyltransferase N-terminal domain"/>
    <property type="match status" value="1"/>
</dbReference>
<dbReference type="Pfam" id="PF02885">
    <property type="entry name" value="Glycos_trans_3N"/>
    <property type="match status" value="1"/>
</dbReference>
<dbReference type="PANTHER" id="PTHR10515">
    <property type="entry name" value="THYMIDINE PHOSPHORYLASE"/>
    <property type="match status" value="1"/>
</dbReference>
<gene>
    <name evidence="7" type="ORF">C8D99_10898</name>
</gene>
<organism evidence="7 8">
    <name type="scientific">Aminivibrio pyruvatiphilus</name>
    <dbReference type="NCBI Taxonomy" id="1005740"/>
    <lineage>
        <taxon>Bacteria</taxon>
        <taxon>Thermotogati</taxon>
        <taxon>Synergistota</taxon>
        <taxon>Synergistia</taxon>
        <taxon>Synergistales</taxon>
        <taxon>Aminobacteriaceae</taxon>
        <taxon>Aminivibrio</taxon>
    </lineage>
</organism>
<dbReference type="SUPFAM" id="SSF54680">
    <property type="entry name" value="Pyrimidine nucleoside phosphorylase C-terminal domain"/>
    <property type="match status" value="1"/>
</dbReference>
<protein>
    <submittedName>
        <fullName evidence="7">Pyrimidine-nucleoside phosphorylase</fullName>
    </submittedName>
</protein>
<evidence type="ECO:0000256" key="1">
    <source>
        <dbReference type="ARBA" id="ARBA00006915"/>
    </source>
</evidence>
<feature type="region of interest" description="Disordered" evidence="5">
    <location>
        <begin position="422"/>
        <end position="441"/>
    </location>
</feature>
<evidence type="ECO:0000256" key="3">
    <source>
        <dbReference type="ARBA" id="ARBA00022676"/>
    </source>
</evidence>
<dbReference type="EMBL" id="SORI01000008">
    <property type="protein sequence ID" value="TDY60549.1"/>
    <property type="molecule type" value="Genomic_DNA"/>
</dbReference>
<dbReference type="Gene3D" id="1.20.970.10">
    <property type="entry name" value="Transferase, Pyrimidine Nucleoside Phosphorylase, Chain C"/>
    <property type="match status" value="1"/>
</dbReference>
<dbReference type="InterPro" id="IPR013102">
    <property type="entry name" value="PYNP_C"/>
</dbReference>
<dbReference type="InterPro" id="IPR036320">
    <property type="entry name" value="Glycosyl_Trfase_fam3_N_dom_sf"/>
</dbReference>
<reference evidence="7 8" key="1">
    <citation type="submission" date="2019-03" db="EMBL/GenBank/DDBJ databases">
        <title>Genomic Encyclopedia of Type Strains, Phase IV (KMG-IV): sequencing the most valuable type-strain genomes for metagenomic binning, comparative biology and taxonomic classification.</title>
        <authorList>
            <person name="Goeker M."/>
        </authorList>
    </citation>
    <scope>NUCLEOTIDE SEQUENCE [LARGE SCALE GENOMIC DNA]</scope>
    <source>
        <strain evidence="7 8">DSM 25964</strain>
    </source>
</reference>
<dbReference type="SUPFAM" id="SSF52418">
    <property type="entry name" value="Nucleoside phosphorylase/phosphoribosyltransferase catalytic domain"/>
    <property type="match status" value="1"/>
</dbReference>
<dbReference type="PIRSF" id="PIRSF000478">
    <property type="entry name" value="TP_PyNP"/>
    <property type="match status" value="1"/>
</dbReference>
<dbReference type="GO" id="GO:0006206">
    <property type="term" value="P:pyrimidine nucleobase metabolic process"/>
    <property type="evidence" value="ECO:0007669"/>
    <property type="project" value="InterPro"/>
</dbReference>
<dbReference type="InterPro" id="IPR000053">
    <property type="entry name" value="Thymidine/pyrmidine_PPase"/>
</dbReference>
<dbReference type="RefSeq" id="WP_133957572.1">
    <property type="nucleotide sequence ID" value="NZ_SORI01000008.1"/>
</dbReference>
<dbReference type="GO" id="GO:0005829">
    <property type="term" value="C:cytosol"/>
    <property type="evidence" value="ECO:0007669"/>
    <property type="project" value="TreeGrafter"/>
</dbReference>
<evidence type="ECO:0000259" key="6">
    <source>
        <dbReference type="SMART" id="SM00941"/>
    </source>
</evidence>
<feature type="domain" description="Pyrimidine nucleoside phosphorylase C-terminal" evidence="6">
    <location>
        <begin position="344"/>
        <end position="418"/>
    </location>
</feature>
<evidence type="ECO:0000256" key="5">
    <source>
        <dbReference type="SAM" id="MobiDB-lite"/>
    </source>
</evidence>
<dbReference type="Proteomes" id="UP000295066">
    <property type="component" value="Unassembled WGS sequence"/>
</dbReference>
<dbReference type="Pfam" id="PF07831">
    <property type="entry name" value="PYNP_C"/>
    <property type="match status" value="1"/>
</dbReference>
<dbReference type="SMART" id="SM00941">
    <property type="entry name" value="PYNP_C"/>
    <property type="match status" value="1"/>
</dbReference>
<dbReference type="FunFam" id="3.40.1030.10:FF:000003">
    <property type="entry name" value="Pyrimidine-nucleoside phosphorylase"/>
    <property type="match status" value="1"/>
</dbReference>
<evidence type="ECO:0000313" key="8">
    <source>
        <dbReference type="Proteomes" id="UP000295066"/>
    </source>
</evidence>
<keyword evidence="3" id="KW-0328">Glycosyltransferase</keyword>
<evidence type="ECO:0000256" key="4">
    <source>
        <dbReference type="ARBA" id="ARBA00022679"/>
    </source>
</evidence>
<dbReference type="GO" id="GO:0009032">
    <property type="term" value="F:thymidine phosphorylase activity"/>
    <property type="evidence" value="ECO:0007669"/>
    <property type="project" value="TreeGrafter"/>
</dbReference>
<evidence type="ECO:0000313" key="7">
    <source>
        <dbReference type="EMBL" id="TDY60549.1"/>
    </source>
</evidence>
<dbReference type="InterPro" id="IPR035902">
    <property type="entry name" value="Nuc_phospho_transferase"/>
</dbReference>
<dbReference type="InterPro" id="IPR017459">
    <property type="entry name" value="Glycosyl_Trfase_fam3_N_dom"/>
</dbReference>
<accession>A0A4R8M5F5</accession>
<sequence length="441" mass="46259">MDMLGFIERKRDGGVHQAEEIRRFVTAFASGEVPDYQAAAWLMAVYYNGLTDEELREFTLALARSGEVLSFGGDLFLVDKHSTGGVGDKITLLLVPLAAACGLSVAKLSGPGLGFTGGTVDKLEAIPGFRTHLPSEEFLRQVKEIGCAISGHSADLAPAEGKFYSLRDVTATVPSLPLICSSIVSKKIAGGADAFVFDVKCGSGAFMEDYGSAESLAEALVSLSKNLGKKAMALITDMDQPLGEWVGNAVEVLEAVRVLGGGGPADVREVAVSLAGAMVSLGKGISFEEGCAMASEKLDDGSALEKMKVLVEAQGGDGRVCGDPEAVLSIAPEKAFVRAKGSGVVARIDARAVGEGVKRLGGGRMSLGEPIDLSVGARMLVKTGTAVSAEDALLEIRYGSKDKLKESLPFFEKAFSVEETTLNSPRQGEEKKRSFVLGTIR</sequence>
<proteinExistence type="inferred from homology"/>
<name>A0A4R8M5F5_9BACT</name>
<dbReference type="AlphaFoldDB" id="A0A4R8M5F5"/>
<dbReference type="PANTHER" id="PTHR10515:SF0">
    <property type="entry name" value="THYMIDINE PHOSPHORYLASE"/>
    <property type="match status" value="1"/>
</dbReference>
<dbReference type="GO" id="GO:0006213">
    <property type="term" value="P:pyrimidine nucleoside metabolic process"/>
    <property type="evidence" value="ECO:0007669"/>
    <property type="project" value="InterPro"/>
</dbReference>
<dbReference type="InterPro" id="IPR000312">
    <property type="entry name" value="Glycosyl_Trfase_fam3"/>
</dbReference>
<dbReference type="Pfam" id="PF00591">
    <property type="entry name" value="Glycos_transf_3"/>
    <property type="match status" value="1"/>
</dbReference>
<comment type="caution">
    <text evidence="7">The sequence shown here is derived from an EMBL/GenBank/DDBJ whole genome shotgun (WGS) entry which is preliminary data.</text>
</comment>